<dbReference type="GeneID" id="18563619"/>
<dbReference type="EMBL" id="JN638751">
    <property type="protein sequence ID" value="AEO93663.1"/>
    <property type="molecule type" value="Genomic_DNA"/>
</dbReference>
<dbReference type="KEGG" id="vg:18563619"/>
<gene>
    <name evidence="1" type="primary">405</name>
    <name evidence="1" type="ORF">G_405</name>
</gene>
<evidence type="ECO:0000313" key="2">
    <source>
        <dbReference type="Proteomes" id="UP000009273"/>
    </source>
</evidence>
<evidence type="ECO:0000313" key="1">
    <source>
        <dbReference type="EMBL" id="AEO93663.1"/>
    </source>
</evidence>
<keyword evidence="2" id="KW-1185">Reference proteome</keyword>
<dbReference type="Proteomes" id="UP000009273">
    <property type="component" value="Segment"/>
</dbReference>
<dbReference type="RefSeq" id="YP_009015708.1">
    <property type="nucleotide sequence ID" value="NC_023719.1"/>
</dbReference>
<protein>
    <submittedName>
        <fullName evidence="1">Gp405</fullName>
    </submittedName>
</protein>
<organism evidence="1 2">
    <name type="scientific">Bacillus phage G</name>
    <dbReference type="NCBI Taxonomy" id="2884420"/>
    <lineage>
        <taxon>Viruses</taxon>
        <taxon>Duplodnaviria</taxon>
        <taxon>Heunggongvirae</taxon>
        <taxon>Uroviricota</taxon>
        <taxon>Caudoviricetes</taxon>
        <taxon>Donellivirus</taxon>
        <taxon>Donellivirus gee</taxon>
    </lineage>
</organism>
<proteinExistence type="predicted"/>
<sequence length="301" mass="34181">MIKTTLNILTGIMIGALVFSTAGTSAKTNEVKVLNYDVYMDGEKLQLGKKQGYFYDNGKYVNPTISYNDTTYVPLNYFSHLTPEYQIYEEDSSVFVNSPEKQEVNIFEKQEVNIFEEQEVVANVESKQEQKINSNEITKDDLILYGPNIKSLDDSASTVKRIKSSYKGVVVSKSDEFHFITDSEYTDTSYFLTLMSNNKGQVIGASYEEFIRPDQSSLNVSTKRGIKVRKSTVQDVIKAYGDKYEKESYSYPDGSSLYTLSYPFELDNGQAGFLTFRADVKKGQNVNKSTIYGFEFTLDNF</sequence>
<accession>G3MAE6</accession>
<name>G3MAE6_9CAUD</name>
<reference evidence="1 2" key="1">
    <citation type="submission" date="2011-09" db="EMBL/GenBank/DDBJ databases">
        <authorList>
            <person name="Pope W.H."/>
            <person name="Pedulla M.L."/>
            <person name="Ford M.E."/>
            <person name="Peebles C.L."/>
            <person name="Hatfull G.H."/>
            <person name="Hendrix R.W."/>
        </authorList>
    </citation>
    <scope>NUCLEOTIDE SEQUENCE [LARGE SCALE GENOMIC DNA]</scope>
    <source>
        <strain evidence="1">G</strain>
    </source>
</reference>